<dbReference type="Pfam" id="PF00063">
    <property type="entry name" value="Myosin_head"/>
    <property type="match status" value="2"/>
</dbReference>
<dbReference type="GeneID" id="17291463"/>
<evidence type="ECO:0000256" key="7">
    <source>
        <dbReference type="PROSITE-ProRule" id="PRU00782"/>
    </source>
</evidence>
<protein>
    <recommendedName>
        <fullName evidence="9">Myosin motor domain-containing protein</fullName>
    </recommendedName>
</protein>
<comment type="subcellular location">
    <subcellularLocation>
        <location evidence="1">Plastid</location>
        <location evidence="1">Chloroplast</location>
    </subcellularLocation>
</comment>
<dbReference type="RefSeq" id="XP_005821691.1">
    <property type="nucleotide sequence ID" value="XM_005821634.1"/>
</dbReference>
<dbReference type="GO" id="GO:0016459">
    <property type="term" value="C:myosin complex"/>
    <property type="evidence" value="ECO:0007669"/>
    <property type="project" value="UniProtKB-KW"/>
</dbReference>
<feature type="region of interest" description="Disordered" evidence="8">
    <location>
        <begin position="396"/>
        <end position="417"/>
    </location>
</feature>
<dbReference type="GO" id="GO:0016020">
    <property type="term" value="C:membrane"/>
    <property type="evidence" value="ECO:0007669"/>
    <property type="project" value="TreeGrafter"/>
</dbReference>
<dbReference type="SUPFAM" id="SSF52540">
    <property type="entry name" value="P-loop containing nucleoside triphosphate hydrolases"/>
    <property type="match status" value="1"/>
</dbReference>
<name>L1IEL4_GUITC</name>
<evidence type="ECO:0000256" key="3">
    <source>
        <dbReference type="ARBA" id="ARBA00022840"/>
    </source>
</evidence>
<dbReference type="Gene3D" id="1.10.10.820">
    <property type="match status" value="1"/>
</dbReference>
<evidence type="ECO:0000259" key="9">
    <source>
        <dbReference type="PROSITE" id="PS51456"/>
    </source>
</evidence>
<keyword evidence="5 7" id="KW-0505">Motor protein</keyword>
<reference evidence="11" key="3">
    <citation type="submission" date="2016-03" db="UniProtKB">
        <authorList>
            <consortium name="EnsemblProtists"/>
        </authorList>
    </citation>
    <scope>IDENTIFICATION</scope>
</reference>
<evidence type="ECO:0000256" key="1">
    <source>
        <dbReference type="ARBA" id="ARBA00004229"/>
    </source>
</evidence>
<feature type="compositionally biased region" description="Low complexity" evidence="8">
    <location>
        <begin position="401"/>
        <end position="417"/>
    </location>
</feature>
<evidence type="ECO:0000313" key="11">
    <source>
        <dbReference type="EnsemblProtists" id="EKX34711"/>
    </source>
</evidence>
<evidence type="ECO:0000256" key="6">
    <source>
        <dbReference type="ARBA" id="ARBA00023203"/>
    </source>
</evidence>
<dbReference type="GO" id="GO:0009507">
    <property type="term" value="C:chloroplast"/>
    <property type="evidence" value="ECO:0007669"/>
    <property type="project" value="UniProtKB-SubCell"/>
</dbReference>
<dbReference type="Gene3D" id="1.20.58.530">
    <property type="match status" value="1"/>
</dbReference>
<dbReference type="InterPro" id="IPR036961">
    <property type="entry name" value="Kinesin_motor_dom_sf"/>
</dbReference>
<dbReference type="PROSITE" id="PS51456">
    <property type="entry name" value="MYOSIN_MOTOR"/>
    <property type="match status" value="1"/>
</dbReference>
<evidence type="ECO:0000256" key="4">
    <source>
        <dbReference type="ARBA" id="ARBA00023123"/>
    </source>
</evidence>
<proteinExistence type="inferred from homology"/>
<evidence type="ECO:0000256" key="2">
    <source>
        <dbReference type="ARBA" id="ARBA00022741"/>
    </source>
</evidence>
<feature type="compositionally biased region" description="Basic and acidic residues" evidence="8">
    <location>
        <begin position="181"/>
        <end position="190"/>
    </location>
</feature>
<evidence type="ECO:0000256" key="8">
    <source>
        <dbReference type="SAM" id="MobiDB-lite"/>
    </source>
</evidence>
<reference evidence="12" key="2">
    <citation type="submission" date="2012-11" db="EMBL/GenBank/DDBJ databases">
        <authorList>
            <person name="Kuo A."/>
            <person name="Curtis B.A."/>
            <person name="Tanifuji G."/>
            <person name="Burki F."/>
            <person name="Gruber A."/>
            <person name="Irimia M."/>
            <person name="Maruyama S."/>
            <person name="Arias M.C."/>
            <person name="Ball S.G."/>
            <person name="Gile G.H."/>
            <person name="Hirakawa Y."/>
            <person name="Hopkins J.F."/>
            <person name="Rensing S.A."/>
            <person name="Schmutz J."/>
            <person name="Symeonidi A."/>
            <person name="Elias M."/>
            <person name="Eveleigh R.J."/>
            <person name="Herman E.K."/>
            <person name="Klute M.J."/>
            <person name="Nakayama T."/>
            <person name="Obornik M."/>
            <person name="Reyes-Prieto A."/>
            <person name="Armbrust E.V."/>
            <person name="Aves S.J."/>
            <person name="Beiko R.G."/>
            <person name="Coutinho P."/>
            <person name="Dacks J.B."/>
            <person name="Durnford D.G."/>
            <person name="Fast N.M."/>
            <person name="Green B.R."/>
            <person name="Grisdale C."/>
            <person name="Hempe F."/>
            <person name="Henrissat B."/>
            <person name="Hoppner M.P."/>
            <person name="Ishida K.-I."/>
            <person name="Kim E."/>
            <person name="Koreny L."/>
            <person name="Kroth P.G."/>
            <person name="Liu Y."/>
            <person name="Malik S.-B."/>
            <person name="Maier U.G."/>
            <person name="McRose D."/>
            <person name="Mock T."/>
            <person name="Neilson J.A."/>
            <person name="Onodera N.T."/>
            <person name="Poole A.M."/>
            <person name="Pritham E.J."/>
            <person name="Richards T.A."/>
            <person name="Rocap G."/>
            <person name="Roy S.W."/>
            <person name="Sarai C."/>
            <person name="Schaack S."/>
            <person name="Shirato S."/>
            <person name="Slamovits C.H."/>
            <person name="Spencer D.F."/>
            <person name="Suzuki S."/>
            <person name="Worden A.Z."/>
            <person name="Zauner S."/>
            <person name="Barry K."/>
            <person name="Bell C."/>
            <person name="Bharti A.K."/>
            <person name="Crow J.A."/>
            <person name="Grimwood J."/>
            <person name="Kramer R."/>
            <person name="Lindquist E."/>
            <person name="Lucas S."/>
            <person name="Salamov A."/>
            <person name="McFadden G.I."/>
            <person name="Lane C.E."/>
            <person name="Keeling P.J."/>
            <person name="Gray M.W."/>
            <person name="Grigoriev I.V."/>
            <person name="Archibald J.M."/>
        </authorList>
    </citation>
    <scope>NUCLEOTIDE SEQUENCE</scope>
    <source>
        <strain evidence="12">CCMP2712</strain>
    </source>
</reference>
<dbReference type="InterPro" id="IPR001609">
    <property type="entry name" value="Myosin_head_motor_dom-like"/>
</dbReference>
<keyword evidence="4 7" id="KW-0518">Myosin</keyword>
<sequence>MTFLQLQYLDEPNILNALRRRYAEDKIYTYTGDILIVVNPWKEIPSLYSADCMQRYQRMGAARLPPHAFAMADAAYHAMLREGNQSVLVSGESGSGKTEATKHLMQHLAGLSGLEVQGDGGGGSSIERQVLGSNPLLEAFGNAKTIRNDNSSRFGKFIQLFFERSEGKGCTASAEDGDGEADSRGDGGGRESAHLVGAAIQTYLLEKSRIVKIAEKERNFHVFYQLCAAAQHPDAEELQVAELGLEAADKYVSLAAGGAVREEGKDDHAAFLRTLKAMDLVGVREEERREMFRVLAAILHLGNLAFTWTGETCELVPDPRDPLGKAAALLGCSSSQLQEVLLRRQIRAAMETVSMELSEEQAEASRDAISKALYSQLFHWLVARVNQTLRLHDGRPERTDSSSFFPPASSSSSFSPPSSLRIGILDIFGFEILETNSFEQLCINFANERLQQQFNHFVLRREQEEYVEEGIEWSYVDFSDNQACVELLENRSSGIFAMLDEEGRVPGGSDEGFAHKVRRTSHAHVAAPRLAPLSFLVRHYAGDVTYECRGFLAKNQDILGLDLQLFLTSRSSPFLRSLFAGSEAGPGDTCSSPSPRSEVGGQLGKSWGRSSLPSAAESQSSQFKRQLRGLCEAIAATHPHFLRCLNPNPSKMPARFLDPLVLLQLRCGGLIEAVRICRASFPARLSFRELMLRYGGPASLRCQRPASSSSSSSFSPSNATVEHVRELLAVWGASEASYSIGRTKIFMRAELAELLERERIGKKGEREENGR</sequence>
<dbReference type="OMA" id="MELDEYA"/>
<keyword evidence="2 7" id="KW-0547">Nucleotide-binding</keyword>
<dbReference type="Gene3D" id="6.20.240.20">
    <property type="match status" value="1"/>
</dbReference>
<dbReference type="GO" id="GO:0007015">
    <property type="term" value="P:actin filament organization"/>
    <property type="evidence" value="ECO:0007669"/>
    <property type="project" value="TreeGrafter"/>
</dbReference>
<feature type="binding site" evidence="7">
    <location>
        <begin position="91"/>
        <end position="98"/>
    </location>
    <ligand>
        <name>ATP</name>
        <dbReference type="ChEBI" id="CHEBI:30616"/>
    </ligand>
</feature>
<dbReference type="InterPro" id="IPR027417">
    <property type="entry name" value="P-loop_NTPase"/>
</dbReference>
<dbReference type="GO" id="GO:0000146">
    <property type="term" value="F:microfilament motor activity"/>
    <property type="evidence" value="ECO:0007669"/>
    <property type="project" value="TreeGrafter"/>
</dbReference>
<dbReference type="PRINTS" id="PR00193">
    <property type="entry name" value="MYOSINHEAVY"/>
</dbReference>
<accession>L1IEL4</accession>
<dbReference type="eggNOG" id="KOG0160">
    <property type="taxonomic scope" value="Eukaryota"/>
</dbReference>
<dbReference type="PANTHER" id="PTHR13140">
    <property type="entry name" value="MYOSIN"/>
    <property type="match status" value="1"/>
</dbReference>
<dbReference type="OrthoDB" id="6108017at2759"/>
<evidence type="ECO:0000313" key="12">
    <source>
        <dbReference type="Proteomes" id="UP000011087"/>
    </source>
</evidence>
<dbReference type="Gene3D" id="1.20.120.720">
    <property type="entry name" value="Myosin VI head, motor domain, U50 subdomain"/>
    <property type="match status" value="1"/>
</dbReference>
<dbReference type="Proteomes" id="UP000011087">
    <property type="component" value="Unassembled WGS sequence"/>
</dbReference>
<keyword evidence="3 7" id="KW-0067">ATP-binding</keyword>
<keyword evidence="12" id="KW-1185">Reference proteome</keyword>
<dbReference type="GO" id="GO:0005524">
    <property type="term" value="F:ATP binding"/>
    <property type="evidence" value="ECO:0007669"/>
    <property type="project" value="UniProtKB-UniRule"/>
</dbReference>
<gene>
    <name evidence="10" type="ORF">GUITHDRAFT_158791</name>
</gene>
<dbReference type="SMART" id="SM00242">
    <property type="entry name" value="MYSc"/>
    <property type="match status" value="1"/>
</dbReference>
<comment type="similarity">
    <text evidence="7">Belongs to the TRAFAC class myosin-kinesin ATPase superfamily. Myosin family.</text>
</comment>
<keyword evidence="6 7" id="KW-0009">Actin-binding</keyword>
<dbReference type="STRING" id="905079.L1IEL4"/>
<dbReference type="HOGENOM" id="CLU_000192_7_5_1"/>
<organism evidence="10">
    <name type="scientific">Guillardia theta (strain CCMP2712)</name>
    <name type="common">Cryptophyte</name>
    <dbReference type="NCBI Taxonomy" id="905079"/>
    <lineage>
        <taxon>Eukaryota</taxon>
        <taxon>Cryptophyceae</taxon>
        <taxon>Pyrenomonadales</taxon>
        <taxon>Geminigeraceae</taxon>
        <taxon>Guillardia</taxon>
    </lineage>
</organism>
<dbReference type="AlphaFoldDB" id="L1IEL4"/>
<dbReference type="EnsemblProtists" id="EKX34711">
    <property type="protein sequence ID" value="EKX34711"/>
    <property type="gene ID" value="GUITHDRAFT_158791"/>
</dbReference>
<evidence type="ECO:0000256" key="5">
    <source>
        <dbReference type="ARBA" id="ARBA00023175"/>
    </source>
</evidence>
<dbReference type="CDD" id="cd00124">
    <property type="entry name" value="MYSc"/>
    <property type="match status" value="1"/>
</dbReference>
<feature type="domain" description="Myosin motor" evidence="9">
    <location>
        <begin position="1"/>
        <end position="760"/>
    </location>
</feature>
<dbReference type="PaxDb" id="55529-EKX34711"/>
<reference evidence="10 12" key="1">
    <citation type="journal article" date="2012" name="Nature">
        <title>Algal genomes reveal evolutionary mosaicism and the fate of nucleomorphs.</title>
        <authorList>
            <consortium name="DOE Joint Genome Institute"/>
            <person name="Curtis B.A."/>
            <person name="Tanifuji G."/>
            <person name="Burki F."/>
            <person name="Gruber A."/>
            <person name="Irimia M."/>
            <person name="Maruyama S."/>
            <person name="Arias M.C."/>
            <person name="Ball S.G."/>
            <person name="Gile G.H."/>
            <person name="Hirakawa Y."/>
            <person name="Hopkins J.F."/>
            <person name="Kuo A."/>
            <person name="Rensing S.A."/>
            <person name="Schmutz J."/>
            <person name="Symeonidi A."/>
            <person name="Elias M."/>
            <person name="Eveleigh R.J."/>
            <person name="Herman E.K."/>
            <person name="Klute M.J."/>
            <person name="Nakayama T."/>
            <person name="Obornik M."/>
            <person name="Reyes-Prieto A."/>
            <person name="Armbrust E.V."/>
            <person name="Aves S.J."/>
            <person name="Beiko R.G."/>
            <person name="Coutinho P."/>
            <person name="Dacks J.B."/>
            <person name="Durnford D.G."/>
            <person name="Fast N.M."/>
            <person name="Green B.R."/>
            <person name="Grisdale C.J."/>
            <person name="Hempel F."/>
            <person name="Henrissat B."/>
            <person name="Hoppner M.P."/>
            <person name="Ishida K."/>
            <person name="Kim E."/>
            <person name="Koreny L."/>
            <person name="Kroth P.G."/>
            <person name="Liu Y."/>
            <person name="Malik S.B."/>
            <person name="Maier U.G."/>
            <person name="McRose D."/>
            <person name="Mock T."/>
            <person name="Neilson J.A."/>
            <person name="Onodera N.T."/>
            <person name="Poole A.M."/>
            <person name="Pritham E.J."/>
            <person name="Richards T.A."/>
            <person name="Rocap G."/>
            <person name="Roy S.W."/>
            <person name="Sarai C."/>
            <person name="Schaack S."/>
            <person name="Shirato S."/>
            <person name="Slamovits C.H."/>
            <person name="Spencer D.F."/>
            <person name="Suzuki S."/>
            <person name="Worden A.Z."/>
            <person name="Zauner S."/>
            <person name="Barry K."/>
            <person name="Bell C."/>
            <person name="Bharti A.K."/>
            <person name="Crow J.A."/>
            <person name="Grimwood J."/>
            <person name="Kramer R."/>
            <person name="Lindquist E."/>
            <person name="Lucas S."/>
            <person name="Salamov A."/>
            <person name="McFadden G.I."/>
            <person name="Lane C.E."/>
            <person name="Keeling P.J."/>
            <person name="Gray M.W."/>
            <person name="Grigoriev I.V."/>
            <person name="Archibald J.M."/>
        </authorList>
    </citation>
    <scope>NUCLEOTIDE SEQUENCE</scope>
    <source>
        <strain evidence="10 12">CCMP2712</strain>
    </source>
</reference>
<feature type="region of interest" description="Disordered" evidence="8">
    <location>
        <begin position="169"/>
        <end position="190"/>
    </location>
</feature>
<dbReference type="Gene3D" id="3.40.850.10">
    <property type="entry name" value="Kinesin motor domain"/>
    <property type="match status" value="1"/>
</dbReference>
<evidence type="ECO:0000313" key="10">
    <source>
        <dbReference type="EMBL" id="EKX34711.1"/>
    </source>
</evidence>
<dbReference type="EMBL" id="JH993104">
    <property type="protein sequence ID" value="EKX34711.1"/>
    <property type="molecule type" value="Genomic_DNA"/>
</dbReference>
<feature type="region of interest" description="Actin-binding" evidence="7">
    <location>
        <begin position="627"/>
        <end position="649"/>
    </location>
</feature>
<dbReference type="PANTHER" id="PTHR13140:SF706">
    <property type="entry name" value="DILUTE CLASS UNCONVENTIONAL MYOSIN, ISOFORM C"/>
    <property type="match status" value="1"/>
</dbReference>
<feature type="region of interest" description="Disordered" evidence="8">
    <location>
        <begin position="583"/>
        <end position="613"/>
    </location>
</feature>
<dbReference type="GO" id="GO:0051015">
    <property type="term" value="F:actin filament binding"/>
    <property type="evidence" value="ECO:0007669"/>
    <property type="project" value="TreeGrafter"/>
</dbReference>
<dbReference type="KEGG" id="gtt:GUITHDRAFT_158791"/>